<dbReference type="Proteomes" id="UP000469159">
    <property type="component" value="Unassembled WGS sequence"/>
</dbReference>
<dbReference type="Gene3D" id="3.60.21.10">
    <property type="match status" value="1"/>
</dbReference>
<evidence type="ECO:0000313" key="6">
    <source>
        <dbReference type="Proteomes" id="UP000469159"/>
    </source>
</evidence>
<dbReference type="GO" id="GO:0000166">
    <property type="term" value="F:nucleotide binding"/>
    <property type="evidence" value="ECO:0007669"/>
    <property type="project" value="UniProtKB-KW"/>
</dbReference>
<dbReference type="InterPro" id="IPR006179">
    <property type="entry name" value="5_nucleotidase/apyrase"/>
</dbReference>
<dbReference type="SUPFAM" id="SSF56300">
    <property type="entry name" value="Metallo-dependent phosphatases"/>
    <property type="match status" value="1"/>
</dbReference>
<evidence type="ECO:0000256" key="1">
    <source>
        <dbReference type="ARBA" id="ARBA00022729"/>
    </source>
</evidence>
<dbReference type="PANTHER" id="PTHR11575:SF24">
    <property type="entry name" value="5'-NUCLEOTIDASE"/>
    <property type="match status" value="1"/>
</dbReference>
<evidence type="ECO:0000259" key="4">
    <source>
        <dbReference type="Pfam" id="PF02872"/>
    </source>
</evidence>
<dbReference type="InterPro" id="IPR004843">
    <property type="entry name" value="Calcineurin-like_PHP"/>
</dbReference>
<dbReference type="SUPFAM" id="SSF55816">
    <property type="entry name" value="5'-nucleotidase (syn. UDP-sugar hydrolase), C-terminal domain"/>
    <property type="match status" value="1"/>
</dbReference>
<keyword evidence="2" id="KW-0378">Hydrolase</keyword>
<name>A0A6I4UT29_9SPHN</name>
<accession>A0A6I4UT29</accession>
<evidence type="ECO:0000256" key="2">
    <source>
        <dbReference type="RuleBase" id="RU362119"/>
    </source>
</evidence>
<dbReference type="AlphaFoldDB" id="A0A6I4UT29"/>
<dbReference type="PRINTS" id="PR01607">
    <property type="entry name" value="APYRASEFAMLY"/>
</dbReference>
<evidence type="ECO:0000313" key="5">
    <source>
        <dbReference type="EMBL" id="MXP41808.1"/>
    </source>
</evidence>
<keyword evidence="1" id="KW-0732">Signal</keyword>
<dbReference type="GO" id="GO:0009166">
    <property type="term" value="P:nucleotide catabolic process"/>
    <property type="evidence" value="ECO:0007669"/>
    <property type="project" value="InterPro"/>
</dbReference>
<dbReference type="GO" id="GO:0030288">
    <property type="term" value="C:outer membrane-bounded periplasmic space"/>
    <property type="evidence" value="ECO:0007669"/>
    <property type="project" value="TreeGrafter"/>
</dbReference>
<organism evidence="5 6">
    <name type="scientific">Croceibacterium soli</name>
    <dbReference type="NCBI Taxonomy" id="1739690"/>
    <lineage>
        <taxon>Bacteria</taxon>
        <taxon>Pseudomonadati</taxon>
        <taxon>Pseudomonadota</taxon>
        <taxon>Alphaproteobacteria</taxon>
        <taxon>Sphingomonadales</taxon>
        <taxon>Erythrobacteraceae</taxon>
        <taxon>Croceibacterium</taxon>
    </lineage>
</organism>
<dbReference type="InterPro" id="IPR008334">
    <property type="entry name" value="5'-Nucleotdase_C"/>
</dbReference>
<protein>
    <submittedName>
        <fullName evidence="5">Bifunctional metallophosphatase/5'-nucleotidase</fullName>
    </submittedName>
</protein>
<dbReference type="EMBL" id="WTYK01000004">
    <property type="protein sequence ID" value="MXP41808.1"/>
    <property type="molecule type" value="Genomic_DNA"/>
</dbReference>
<dbReference type="GO" id="GO:0008768">
    <property type="term" value="F:UDP-sugar diphosphatase activity"/>
    <property type="evidence" value="ECO:0007669"/>
    <property type="project" value="TreeGrafter"/>
</dbReference>
<keyword evidence="6" id="KW-1185">Reference proteome</keyword>
<dbReference type="InterPro" id="IPR029052">
    <property type="entry name" value="Metallo-depent_PP-like"/>
</dbReference>
<dbReference type="GO" id="GO:0008253">
    <property type="term" value="F:5'-nucleotidase activity"/>
    <property type="evidence" value="ECO:0007669"/>
    <property type="project" value="TreeGrafter"/>
</dbReference>
<gene>
    <name evidence="5" type="ORF">GRI75_09165</name>
</gene>
<dbReference type="InterPro" id="IPR036907">
    <property type="entry name" value="5'-Nucleotdase_C_sf"/>
</dbReference>
<comment type="similarity">
    <text evidence="2">Belongs to the 5'-nucleotidase family.</text>
</comment>
<comment type="caution">
    <text evidence="5">The sequence shown here is derived from an EMBL/GenBank/DDBJ whole genome shotgun (WGS) entry which is preliminary data.</text>
</comment>
<dbReference type="PANTHER" id="PTHR11575">
    <property type="entry name" value="5'-NUCLEOTIDASE-RELATED"/>
    <property type="match status" value="1"/>
</dbReference>
<dbReference type="Pfam" id="PF02872">
    <property type="entry name" value="5_nucleotid_C"/>
    <property type="match status" value="1"/>
</dbReference>
<sequence length="635" mass="65661">MRPAALLASYVPFVLSLSENGSAGPRVVRQAHHERWRELPKALPFVLSLSKDGSAGPRVVRQAHHERRRGVVRKGCAGALALLALGGCAADRVEPLAPAAPVAVQILALNDFHGTIEAPTGAVAYATPSGMEQAPLGGAARLAATLARLREGQSHTVTVAAGDLIGASPLASAYFLDEPAIAALSAMGLDIAAVGNHEFDRGTAELRRVQEGGCEAHTARQPCALEPFAGAGFDYLAGNVLDEEGRSFFPGTAVHDFGGARIGFIGLTLKETAELVSPAGTAGYRFADEAGTANALAAELRAAGADAVVLLIHQGGSVEPYFNLAACPGLSGDILPILDRLDPAIGLVVSGHTHAAYVCELDAADGSKRLLTSAGRYGSFVTRIAMTVDPQRDRVVSLKAENVPVRAEAGEDPAVAAIVERYVGATAPIAARVAGRIEGSLEAPGGGLDTPVGNLIADAQLAATRGPQAGRAEISFINSGGVRTRFQPGADGSVTYGQLFALQPFGNTLVVLEMTGREIGQLLEQQFTGSQPAEIRQSLLIPSEGFSFAFDRTRAPGERIVAMTLHGQAIEPERRYRVTVNNFLASGGDGFTVFAEARPVAEGGADIDALEAYIAGGVTAPAGGRVSEVTIDGAD</sequence>
<evidence type="ECO:0000259" key="3">
    <source>
        <dbReference type="Pfam" id="PF00149"/>
    </source>
</evidence>
<dbReference type="Gene3D" id="3.90.780.10">
    <property type="entry name" value="5'-Nucleotidase, C-terminal domain"/>
    <property type="match status" value="1"/>
</dbReference>
<dbReference type="Pfam" id="PF00149">
    <property type="entry name" value="Metallophos"/>
    <property type="match status" value="1"/>
</dbReference>
<feature type="domain" description="Calcineurin-like phosphoesterase" evidence="3">
    <location>
        <begin position="106"/>
        <end position="355"/>
    </location>
</feature>
<feature type="domain" description="5'-Nucleotidase C-terminal" evidence="4">
    <location>
        <begin position="448"/>
        <end position="596"/>
    </location>
</feature>
<reference evidence="5 6" key="1">
    <citation type="submission" date="2019-12" db="EMBL/GenBank/DDBJ databases">
        <title>Genomic-based taxomic classification of the family Erythrobacteraceae.</title>
        <authorList>
            <person name="Xu L."/>
        </authorList>
    </citation>
    <scope>NUCLEOTIDE SEQUENCE [LARGE SCALE GENOMIC DNA]</scope>
    <source>
        <strain evidence="5 6">MCCC 1K02066</strain>
    </source>
</reference>
<keyword evidence="2" id="KW-0547">Nucleotide-binding</keyword>
<proteinExistence type="inferred from homology"/>